<dbReference type="EMBL" id="CM023487">
    <property type="protein sequence ID" value="KAH6927057.1"/>
    <property type="molecule type" value="Genomic_DNA"/>
</dbReference>
<organism evidence="1 2">
    <name type="scientific">Hyalomma asiaticum</name>
    <name type="common">Tick</name>
    <dbReference type="NCBI Taxonomy" id="266040"/>
    <lineage>
        <taxon>Eukaryota</taxon>
        <taxon>Metazoa</taxon>
        <taxon>Ecdysozoa</taxon>
        <taxon>Arthropoda</taxon>
        <taxon>Chelicerata</taxon>
        <taxon>Arachnida</taxon>
        <taxon>Acari</taxon>
        <taxon>Parasitiformes</taxon>
        <taxon>Ixodida</taxon>
        <taxon>Ixodoidea</taxon>
        <taxon>Ixodidae</taxon>
        <taxon>Hyalomminae</taxon>
        <taxon>Hyalomma</taxon>
    </lineage>
</organism>
<evidence type="ECO:0000313" key="1">
    <source>
        <dbReference type="EMBL" id="KAH6927057.1"/>
    </source>
</evidence>
<evidence type="ECO:0000313" key="2">
    <source>
        <dbReference type="Proteomes" id="UP000821845"/>
    </source>
</evidence>
<keyword evidence="2" id="KW-1185">Reference proteome</keyword>
<sequence length="213" mass="24143">MQLQYFQRADVVSTQFSALAWKNIDYDYKAVHLFKDGGEQYSPEFMKVNPMAQVPVLVHNGETITQSMAIMEYLEEKYPKPSLLPKDPVQRAKVRAASEIIISGTQPIQNICVVERLDESKRHEWTIHFATKGFKALEATLSKTAGKYCFGDEVTMADACLVPQMYKAKRFEIDLSQFPTLTRINAALVDLPAFKAAHPSRQPDTPPESRNDE</sequence>
<protein>
    <submittedName>
        <fullName evidence="1">Uncharacterized protein</fullName>
    </submittedName>
</protein>
<reference evidence="1" key="1">
    <citation type="submission" date="2020-05" db="EMBL/GenBank/DDBJ databases">
        <title>Large-scale comparative analyses of tick genomes elucidate their genetic diversity and vector capacities.</title>
        <authorList>
            <person name="Jia N."/>
            <person name="Wang J."/>
            <person name="Shi W."/>
            <person name="Du L."/>
            <person name="Sun Y."/>
            <person name="Zhan W."/>
            <person name="Jiang J."/>
            <person name="Wang Q."/>
            <person name="Zhang B."/>
            <person name="Ji P."/>
            <person name="Sakyi L.B."/>
            <person name="Cui X."/>
            <person name="Yuan T."/>
            <person name="Jiang B."/>
            <person name="Yang W."/>
            <person name="Lam T.T.-Y."/>
            <person name="Chang Q."/>
            <person name="Ding S."/>
            <person name="Wang X."/>
            <person name="Zhu J."/>
            <person name="Ruan X."/>
            <person name="Zhao L."/>
            <person name="Wei J."/>
            <person name="Que T."/>
            <person name="Du C."/>
            <person name="Cheng J."/>
            <person name="Dai P."/>
            <person name="Han X."/>
            <person name="Huang E."/>
            <person name="Gao Y."/>
            <person name="Liu J."/>
            <person name="Shao H."/>
            <person name="Ye R."/>
            <person name="Li L."/>
            <person name="Wei W."/>
            <person name="Wang X."/>
            <person name="Wang C."/>
            <person name="Yang T."/>
            <person name="Huo Q."/>
            <person name="Li W."/>
            <person name="Guo W."/>
            <person name="Chen H."/>
            <person name="Zhou L."/>
            <person name="Ni X."/>
            <person name="Tian J."/>
            <person name="Zhou Y."/>
            <person name="Sheng Y."/>
            <person name="Liu T."/>
            <person name="Pan Y."/>
            <person name="Xia L."/>
            <person name="Li J."/>
            <person name="Zhao F."/>
            <person name="Cao W."/>
        </authorList>
    </citation>
    <scope>NUCLEOTIDE SEQUENCE</scope>
    <source>
        <strain evidence="1">Hyas-2018</strain>
    </source>
</reference>
<proteinExistence type="predicted"/>
<dbReference type="Proteomes" id="UP000821845">
    <property type="component" value="Chromosome 7"/>
</dbReference>
<comment type="caution">
    <text evidence="1">The sequence shown here is derived from an EMBL/GenBank/DDBJ whole genome shotgun (WGS) entry which is preliminary data.</text>
</comment>
<name>A0ACB7RZ19_HYAAI</name>
<gene>
    <name evidence="1" type="ORF">HPB50_026399</name>
</gene>
<accession>A0ACB7RZ19</accession>